<dbReference type="CDD" id="cd05006">
    <property type="entry name" value="SIS_GmhA"/>
    <property type="match status" value="1"/>
</dbReference>
<dbReference type="Gene3D" id="3.40.50.10490">
    <property type="entry name" value="Glucose-6-phosphate isomerase like protein, domain 1"/>
    <property type="match status" value="1"/>
</dbReference>
<feature type="domain" description="SIS" evidence="1">
    <location>
        <begin position="36"/>
        <end position="198"/>
    </location>
</feature>
<dbReference type="Pfam" id="PF13580">
    <property type="entry name" value="SIS_2"/>
    <property type="match status" value="1"/>
</dbReference>
<reference evidence="2 3" key="1">
    <citation type="submission" date="2019-03" db="EMBL/GenBank/DDBJ databases">
        <title>Genomic Encyclopedia of Type Strains, Phase IV (KMG-IV): sequencing the most valuable type-strain genomes for metagenomic binning, comparative biology and taxonomic classification.</title>
        <authorList>
            <person name="Goeker M."/>
        </authorList>
    </citation>
    <scope>NUCLEOTIDE SEQUENCE [LARGE SCALE GENOMIC DNA]</scope>
    <source>
        <strain evidence="2 3">DSM 103792</strain>
    </source>
</reference>
<evidence type="ECO:0000259" key="1">
    <source>
        <dbReference type="PROSITE" id="PS51464"/>
    </source>
</evidence>
<name>A0A4V3D709_9GAMM</name>
<comment type="caution">
    <text evidence="2">The sequence shown here is derived from an EMBL/GenBank/DDBJ whole genome shotgun (WGS) entry which is preliminary data.</text>
</comment>
<organism evidence="2 3">
    <name type="scientific">Permianibacter aggregans</name>
    <dbReference type="NCBI Taxonomy" id="1510150"/>
    <lineage>
        <taxon>Bacteria</taxon>
        <taxon>Pseudomonadati</taxon>
        <taxon>Pseudomonadota</taxon>
        <taxon>Gammaproteobacteria</taxon>
        <taxon>Pseudomonadales</taxon>
        <taxon>Pseudomonadaceae</taxon>
        <taxon>Permianibacter</taxon>
    </lineage>
</organism>
<dbReference type="AlphaFoldDB" id="A0A4V3D709"/>
<keyword evidence="2" id="KW-0413">Isomerase</keyword>
<keyword evidence="3" id="KW-1185">Reference proteome</keyword>
<evidence type="ECO:0000313" key="3">
    <source>
        <dbReference type="Proteomes" id="UP000295375"/>
    </source>
</evidence>
<dbReference type="GO" id="GO:0097367">
    <property type="term" value="F:carbohydrate derivative binding"/>
    <property type="evidence" value="ECO:0007669"/>
    <property type="project" value="InterPro"/>
</dbReference>
<proteinExistence type="predicted"/>
<dbReference type="EMBL" id="SNYM01000015">
    <property type="protein sequence ID" value="TDQ46067.1"/>
    <property type="molecule type" value="Genomic_DNA"/>
</dbReference>
<dbReference type="GO" id="GO:0016853">
    <property type="term" value="F:isomerase activity"/>
    <property type="evidence" value="ECO:0007669"/>
    <property type="project" value="UniProtKB-KW"/>
</dbReference>
<dbReference type="OrthoDB" id="9810929at2"/>
<dbReference type="PROSITE" id="PS51464">
    <property type="entry name" value="SIS"/>
    <property type="match status" value="1"/>
</dbReference>
<dbReference type="InterPro" id="IPR001347">
    <property type="entry name" value="SIS_dom"/>
</dbReference>
<evidence type="ECO:0000313" key="2">
    <source>
        <dbReference type="EMBL" id="TDQ46067.1"/>
    </source>
</evidence>
<dbReference type="RefSeq" id="WP_133592174.1">
    <property type="nucleotide sequence ID" value="NZ_CP037953.1"/>
</dbReference>
<dbReference type="SUPFAM" id="SSF53697">
    <property type="entry name" value="SIS domain"/>
    <property type="match status" value="1"/>
</dbReference>
<dbReference type="PANTHER" id="PTHR30390">
    <property type="entry name" value="SEDOHEPTULOSE 7-PHOSPHATE ISOMERASE / DNAA INITIATOR-ASSOCIATING FACTOR FOR REPLICATION INITIATION"/>
    <property type="match status" value="1"/>
</dbReference>
<dbReference type="InterPro" id="IPR050099">
    <property type="entry name" value="SIS_GmhA/DiaA_subfam"/>
</dbReference>
<dbReference type="InterPro" id="IPR035461">
    <property type="entry name" value="GmhA/DiaA"/>
</dbReference>
<gene>
    <name evidence="2" type="ORF">EV696_11561</name>
</gene>
<dbReference type="GO" id="GO:1901135">
    <property type="term" value="P:carbohydrate derivative metabolic process"/>
    <property type="evidence" value="ECO:0007669"/>
    <property type="project" value="InterPro"/>
</dbReference>
<sequence length="198" mass="20747">MEAKQRIRDLYNEFIQTQIASVDLLSDSIQRAGDALVQALLGGHKIMTCGIGGSAGVAQLMAAALINRLDRERPSLPAISLNTDGVALSSVAEDQGFNEAYAKQVRALGQAGDVLVALSTSGNARSVIAAMEAALSRDMLIIALTGKDGGSMAGLLGPHDVEIRAPSNVSARIQESHLFVVHCLCDHIDRALFGTPGN</sequence>
<dbReference type="PANTHER" id="PTHR30390:SF6">
    <property type="entry name" value="DNAA INITIATOR-ASSOCIATING PROTEIN DIAA"/>
    <property type="match status" value="1"/>
</dbReference>
<dbReference type="Proteomes" id="UP000295375">
    <property type="component" value="Unassembled WGS sequence"/>
</dbReference>
<accession>A0A4V3D709</accession>
<protein>
    <submittedName>
        <fullName evidence="2">Phosphoheptose isomerase</fullName>
    </submittedName>
</protein>
<dbReference type="InterPro" id="IPR046348">
    <property type="entry name" value="SIS_dom_sf"/>
</dbReference>